<evidence type="ECO:0000313" key="1">
    <source>
        <dbReference type="EMBL" id="CAG8753177.1"/>
    </source>
</evidence>
<dbReference type="AlphaFoldDB" id="A0A9N9IVD1"/>
<gene>
    <name evidence="1" type="ORF">FMOSSE_LOCUS16760</name>
</gene>
<feature type="non-terminal residue" evidence="1">
    <location>
        <position position="79"/>
    </location>
</feature>
<dbReference type="EMBL" id="CAJVPP010026171">
    <property type="protein sequence ID" value="CAG8753177.1"/>
    <property type="molecule type" value="Genomic_DNA"/>
</dbReference>
<proteinExistence type="predicted"/>
<accession>A0A9N9IVD1</accession>
<sequence>MTNNNGTTIVNVFGREEPLVNDDDVLEEEPRIGGSFATHVRHFLRRNERNVRRREIYWTKRIMVDELHQKFKIKGLCRN</sequence>
<organism evidence="1 2">
    <name type="scientific">Funneliformis mosseae</name>
    <name type="common">Endomycorrhizal fungus</name>
    <name type="synonym">Glomus mosseae</name>
    <dbReference type="NCBI Taxonomy" id="27381"/>
    <lineage>
        <taxon>Eukaryota</taxon>
        <taxon>Fungi</taxon>
        <taxon>Fungi incertae sedis</taxon>
        <taxon>Mucoromycota</taxon>
        <taxon>Glomeromycotina</taxon>
        <taxon>Glomeromycetes</taxon>
        <taxon>Glomerales</taxon>
        <taxon>Glomeraceae</taxon>
        <taxon>Funneliformis</taxon>
    </lineage>
</organism>
<name>A0A9N9IVD1_FUNMO</name>
<reference evidence="1" key="1">
    <citation type="submission" date="2021-06" db="EMBL/GenBank/DDBJ databases">
        <authorList>
            <person name="Kallberg Y."/>
            <person name="Tangrot J."/>
            <person name="Rosling A."/>
        </authorList>
    </citation>
    <scope>NUCLEOTIDE SEQUENCE</scope>
    <source>
        <strain evidence="1">87-6 pot B 2015</strain>
    </source>
</reference>
<keyword evidence="2" id="KW-1185">Reference proteome</keyword>
<dbReference type="Proteomes" id="UP000789375">
    <property type="component" value="Unassembled WGS sequence"/>
</dbReference>
<protein>
    <submittedName>
        <fullName evidence="1">8497_t:CDS:1</fullName>
    </submittedName>
</protein>
<comment type="caution">
    <text evidence="1">The sequence shown here is derived from an EMBL/GenBank/DDBJ whole genome shotgun (WGS) entry which is preliminary data.</text>
</comment>
<evidence type="ECO:0000313" key="2">
    <source>
        <dbReference type="Proteomes" id="UP000789375"/>
    </source>
</evidence>